<feature type="transmembrane region" description="Helical" evidence="1">
    <location>
        <begin position="119"/>
        <end position="140"/>
    </location>
</feature>
<dbReference type="GO" id="GO:0006508">
    <property type="term" value="P:proteolysis"/>
    <property type="evidence" value="ECO:0007669"/>
    <property type="project" value="UniProtKB-KW"/>
</dbReference>
<dbReference type="GO" id="GO:0008237">
    <property type="term" value="F:metallopeptidase activity"/>
    <property type="evidence" value="ECO:0007669"/>
    <property type="project" value="UniProtKB-KW"/>
</dbReference>
<dbReference type="Proteomes" id="UP000274327">
    <property type="component" value="Unassembled WGS sequence"/>
</dbReference>
<feature type="transmembrane region" description="Helical" evidence="1">
    <location>
        <begin position="215"/>
        <end position="234"/>
    </location>
</feature>
<keyword evidence="4" id="KW-1185">Reference proteome</keyword>
<feature type="transmembrane region" description="Helical" evidence="1">
    <location>
        <begin position="190"/>
        <end position="209"/>
    </location>
</feature>
<dbReference type="EMBL" id="QOCI01000004">
    <property type="protein sequence ID" value="RRR19140.1"/>
    <property type="molecule type" value="Genomic_DNA"/>
</dbReference>
<name>A0A3R8QW80_9MICO</name>
<reference evidence="3 4" key="1">
    <citation type="submission" date="2018-07" db="EMBL/GenBank/DDBJ databases">
        <title>Brachybacteriurn paraconglorneratum KCTC 9916.</title>
        <authorList>
            <person name="Li Y."/>
        </authorList>
    </citation>
    <scope>NUCLEOTIDE SEQUENCE [LARGE SCALE GENOMIC DNA]</scope>
    <source>
        <strain evidence="3 4">KCTC 9916</strain>
    </source>
</reference>
<dbReference type="GO" id="GO:0004175">
    <property type="term" value="F:endopeptidase activity"/>
    <property type="evidence" value="ECO:0007669"/>
    <property type="project" value="UniProtKB-ARBA"/>
</dbReference>
<dbReference type="InterPro" id="IPR003675">
    <property type="entry name" value="Rce1/LyrA-like_dom"/>
</dbReference>
<dbReference type="AlphaFoldDB" id="A0A3R8QW80"/>
<dbReference type="GeneID" id="78120827"/>
<evidence type="ECO:0000313" key="3">
    <source>
        <dbReference type="EMBL" id="RRR19140.1"/>
    </source>
</evidence>
<sequence>MTTPATSDRSVDRSGPVDPARPFGAHLVMGWWKPVLMTVVVVGALYLLQILFLAVAAIVEVRVLGKDPADESLTPLTYLALNLSIILLVPIALPVLRLMTGTSWRDVLAVGRRFSWRRLGRWTAVFAGLMAVANLILPLVQPSPLTAVAVTGTTVALLAIVLLTTPLQAAAEEIVFRGVLTAAYGSWLRAARPALALGISLSTVLFALVHTSADSWMLLNYIGLGASTALMALLSRGLEASIAFHAMNNVFAMGIGAVFAYGGGIAQDRSAGAGGSYMLLFLLAQAVGVLIVWRVEKRRTAALRD</sequence>
<gene>
    <name evidence="3" type="ORF">DS079_07295</name>
</gene>
<keyword evidence="3" id="KW-0645">Protease</keyword>
<proteinExistence type="predicted"/>
<dbReference type="RefSeq" id="WP_126986160.1">
    <property type="nucleotide sequence ID" value="NZ_ML133853.1"/>
</dbReference>
<evidence type="ECO:0000256" key="1">
    <source>
        <dbReference type="SAM" id="Phobius"/>
    </source>
</evidence>
<evidence type="ECO:0000313" key="4">
    <source>
        <dbReference type="Proteomes" id="UP000274327"/>
    </source>
</evidence>
<accession>A0A3R8QW80</accession>
<keyword evidence="1" id="KW-0472">Membrane</keyword>
<keyword evidence="3" id="KW-0482">Metalloprotease</keyword>
<comment type="caution">
    <text evidence="3">The sequence shown here is derived from an EMBL/GenBank/DDBJ whole genome shotgun (WGS) entry which is preliminary data.</text>
</comment>
<keyword evidence="3" id="KW-0378">Hydrolase</keyword>
<feature type="transmembrane region" description="Helical" evidence="1">
    <location>
        <begin position="79"/>
        <end position="98"/>
    </location>
</feature>
<organism evidence="3 4">
    <name type="scientific">Brachybacterium paraconglomeratum</name>
    <dbReference type="NCBI Taxonomy" id="173362"/>
    <lineage>
        <taxon>Bacteria</taxon>
        <taxon>Bacillati</taxon>
        <taxon>Actinomycetota</taxon>
        <taxon>Actinomycetes</taxon>
        <taxon>Micrococcales</taxon>
        <taxon>Dermabacteraceae</taxon>
        <taxon>Brachybacterium</taxon>
    </lineage>
</organism>
<dbReference type="GO" id="GO:0080120">
    <property type="term" value="P:CAAX-box protein maturation"/>
    <property type="evidence" value="ECO:0007669"/>
    <property type="project" value="UniProtKB-ARBA"/>
</dbReference>
<feature type="transmembrane region" description="Helical" evidence="1">
    <location>
        <begin position="146"/>
        <end position="169"/>
    </location>
</feature>
<keyword evidence="1" id="KW-1133">Transmembrane helix</keyword>
<feature type="transmembrane region" description="Helical" evidence="1">
    <location>
        <begin position="246"/>
        <end position="265"/>
    </location>
</feature>
<evidence type="ECO:0000259" key="2">
    <source>
        <dbReference type="Pfam" id="PF02517"/>
    </source>
</evidence>
<dbReference type="Pfam" id="PF02517">
    <property type="entry name" value="Rce1-like"/>
    <property type="match status" value="1"/>
</dbReference>
<feature type="domain" description="CAAX prenyl protease 2/Lysostaphin resistance protein A-like" evidence="2">
    <location>
        <begin position="156"/>
        <end position="251"/>
    </location>
</feature>
<keyword evidence="1" id="KW-0812">Transmembrane</keyword>
<feature type="transmembrane region" description="Helical" evidence="1">
    <location>
        <begin position="35"/>
        <end position="59"/>
    </location>
</feature>
<feature type="transmembrane region" description="Helical" evidence="1">
    <location>
        <begin position="277"/>
        <end position="295"/>
    </location>
</feature>
<protein>
    <submittedName>
        <fullName evidence="3">CPBP family intramembrane metalloprotease</fullName>
    </submittedName>
</protein>